<protein>
    <submittedName>
        <fullName evidence="4">Uncharacterized protein</fullName>
    </submittedName>
</protein>
<dbReference type="EMBL" id="CAJOBH010230136">
    <property type="protein sequence ID" value="CAF5068386.1"/>
    <property type="molecule type" value="Genomic_DNA"/>
</dbReference>
<dbReference type="Proteomes" id="UP000681720">
    <property type="component" value="Unassembled WGS sequence"/>
</dbReference>
<feature type="transmembrane region" description="Helical" evidence="1">
    <location>
        <begin position="61"/>
        <end position="85"/>
    </location>
</feature>
<keyword evidence="1" id="KW-1133">Transmembrane helix</keyword>
<gene>
    <name evidence="2" type="ORF">BYL167_LOCUS60235</name>
    <name evidence="3" type="ORF">GIL414_LOCUS68255</name>
    <name evidence="4" type="ORF">SMN809_LOCUS73087</name>
</gene>
<evidence type="ECO:0000313" key="2">
    <source>
        <dbReference type="EMBL" id="CAF5068386.1"/>
    </source>
</evidence>
<keyword evidence="1" id="KW-0472">Membrane</keyword>
<evidence type="ECO:0000313" key="3">
    <source>
        <dbReference type="EMBL" id="CAF5177688.1"/>
    </source>
</evidence>
<accession>A0A8S3I860</accession>
<keyword evidence="1" id="KW-0812">Transmembrane</keyword>
<sequence>MDESQDVPDTIFSSSPLRKLVHFNEKDSIPQQLTTSTSLLTSSSTIPLSFPLVSQKPGVRFKLFCLFLCLITALAIGFILSLLFITQIIRTPKSNFLSYRFFSKSSERNAINNQIHLFE</sequence>
<feature type="non-terminal residue" evidence="4">
    <location>
        <position position="119"/>
    </location>
</feature>
<dbReference type="AlphaFoldDB" id="A0A8S3I860"/>
<evidence type="ECO:0000313" key="5">
    <source>
        <dbReference type="Proteomes" id="UP000676336"/>
    </source>
</evidence>
<evidence type="ECO:0000256" key="1">
    <source>
        <dbReference type="SAM" id="Phobius"/>
    </source>
</evidence>
<dbReference type="Proteomes" id="UP000681967">
    <property type="component" value="Unassembled WGS sequence"/>
</dbReference>
<comment type="caution">
    <text evidence="4">The sequence shown here is derived from an EMBL/GenBank/DDBJ whole genome shotgun (WGS) entry which is preliminary data.</text>
</comment>
<organism evidence="4 5">
    <name type="scientific">Rotaria magnacalcarata</name>
    <dbReference type="NCBI Taxonomy" id="392030"/>
    <lineage>
        <taxon>Eukaryota</taxon>
        <taxon>Metazoa</taxon>
        <taxon>Spiralia</taxon>
        <taxon>Gnathifera</taxon>
        <taxon>Rotifera</taxon>
        <taxon>Eurotatoria</taxon>
        <taxon>Bdelloidea</taxon>
        <taxon>Philodinida</taxon>
        <taxon>Philodinidae</taxon>
        <taxon>Rotaria</taxon>
    </lineage>
</organism>
<dbReference type="EMBL" id="CAJOBI010327149">
    <property type="protein sequence ID" value="CAF5193424.1"/>
    <property type="molecule type" value="Genomic_DNA"/>
</dbReference>
<proteinExistence type="predicted"/>
<dbReference type="Proteomes" id="UP000676336">
    <property type="component" value="Unassembled WGS sequence"/>
</dbReference>
<evidence type="ECO:0000313" key="4">
    <source>
        <dbReference type="EMBL" id="CAF5193424.1"/>
    </source>
</evidence>
<reference evidence="4" key="1">
    <citation type="submission" date="2021-02" db="EMBL/GenBank/DDBJ databases">
        <authorList>
            <person name="Nowell W R."/>
        </authorList>
    </citation>
    <scope>NUCLEOTIDE SEQUENCE</scope>
</reference>
<dbReference type="EMBL" id="CAJOBJ010327641">
    <property type="protein sequence ID" value="CAF5177688.1"/>
    <property type="molecule type" value="Genomic_DNA"/>
</dbReference>
<name>A0A8S3I860_9BILA</name>